<dbReference type="Gene3D" id="2.130.10.10">
    <property type="entry name" value="YVTN repeat-like/Quinoprotein amine dehydrogenase"/>
    <property type="match status" value="1"/>
</dbReference>
<dbReference type="AlphaFoldDB" id="A0A511ST72"/>
<sequence>MTRGWRWAGALFMAGAMWTVAGCDSKSSDESQQDNPGMDDPGPPPERPGPSDGTDAGTPDGGGGEPTDPDAGTPTDPDAGTPTEPDAGTPDGGPTPDPRADAEIPPLPSAPGWRFYGADQGGPLTVYGVSADEAGNIWVAGGEEGLFLLKRGAERFVRYGMEDGLRPYGYMDDGSTPPGAKYLKVISVAGGKAGTVFVGYEGMPGKGSEHCENNWDGPSPDPARYKSGDADKVSLNGDGTLDVVHYDIFSGPNVVAAERRGREKLCNILRLRYDKGTNSIWFGGNHGFARGNAEFQGAPMCNGQLNCTGVFEHVHPAINALDANGRPVLLTDAYYGVAVDPGGDVWFGGSDRTTRFRYGTLGGNFWRAQTGSENDPSNKLDLWLDAKPEHSTPAERVPDNISGAVVANDGTVWLSSFSNGLVRIDANGAVLGHMSKGSGLVDKYLSALGKDPSDGSIWTGASWGGGLSRLKGGNIANYGLDVFGRRYGMSRVSDIQADASGDGRRMLVSFLGFQDSTTKKWVAGVIGIYEGN</sequence>
<accession>A0A511ST72</accession>
<keyword evidence="5" id="KW-1185">Reference proteome</keyword>
<dbReference type="OrthoDB" id="5488757at2"/>
<evidence type="ECO:0008006" key="7">
    <source>
        <dbReference type="Google" id="ProtNLM"/>
    </source>
</evidence>
<dbReference type="Proteomes" id="UP000321514">
    <property type="component" value="Unassembled WGS sequence"/>
</dbReference>
<reference evidence="4 5" key="1">
    <citation type="submission" date="2016-10" db="EMBL/GenBank/DDBJ databases">
        <authorList>
            <person name="Varghese N."/>
            <person name="Submissions S."/>
        </authorList>
    </citation>
    <scope>NUCLEOTIDE SEQUENCE [LARGE SCALE GENOMIC DNA]</scope>
    <source>
        <strain evidence="4 5">DSM 16525</strain>
    </source>
</reference>
<reference evidence="3 6" key="2">
    <citation type="submission" date="2019-07" db="EMBL/GenBank/DDBJ databases">
        <title>Whole genome shotgun sequence of Myxococcus fulvus NBRC 100333.</title>
        <authorList>
            <person name="Hosoyama A."/>
            <person name="Uohara A."/>
            <person name="Ohji S."/>
            <person name="Ichikawa N."/>
        </authorList>
    </citation>
    <scope>NUCLEOTIDE SEQUENCE [LARGE SCALE GENOMIC DNA]</scope>
    <source>
        <strain evidence="3 6">NBRC 100333</strain>
    </source>
</reference>
<feature type="signal peptide" evidence="2">
    <location>
        <begin position="1"/>
        <end position="21"/>
    </location>
</feature>
<dbReference type="Proteomes" id="UP000183760">
    <property type="component" value="Unassembled WGS sequence"/>
</dbReference>
<evidence type="ECO:0000313" key="6">
    <source>
        <dbReference type="Proteomes" id="UP000321514"/>
    </source>
</evidence>
<feature type="chain" id="PRO_5023120770" description="Lipoprotein" evidence="2">
    <location>
        <begin position="22"/>
        <end position="532"/>
    </location>
</feature>
<evidence type="ECO:0000256" key="2">
    <source>
        <dbReference type="SAM" id="SignalP"/>
    </source>
</evidence>
<organism evidence="3 6">
    <name type="scientific">Myxococcus fulvus</name>
    <dbReference type="NCBI Taxonomy" id="33"/>
    <lineage>
        <taxon>Bacteria</taxon>
        <taxon>Pseudomonadati</taxon>
        <taxon>Myxococcota</taxon>
        <taxon>Myxococcia</taxon>
        <taxon>Myxococcales</taxon>
        <taxon>Cystobacterineae</taxon>
        <taxon>Myxococcaceae</taxon>
        <taxon>Myxococcus</taxon>
    </lineage>
</organism>
<evidence type="ECO:0000313" key="5">
    <source>
        <dbReference type="Proteomes" id="UP000183760"/>
    </source>
</evidence>
<dbReference type="RefSeq" id="WP_074950140.1">
    <property type="nucleotide sequence ID" value="NZ_BJXR01000006.1"/>
</dbReference>
<evidence type="ECO:0000313" key="4">
    <source>
        <dbReference type="EMBL" id="SET17174.1"/>
    </source>
</evidence>
<evidence type="ECO:0000256" key="1">
    <source>
        <dbReference type="SAM" id="MobiDB-lite"/>
    </source>
</evidence>
<dbReference type="EMBL" id="FOIB01000001">
    <property type="protein sequence ID" value="SET17174.1"/>
    <property type="molecule type" value="Genomic_DNA"/>
</dbReference>
<keyword evidence="2" id="KW-0732">Signal</keyword>
<dbReference type="SUPFAM" id="SSF63829">
    <property type="entry name" value="Calcium-dependent phosphotriesterase"/>
    <property type="match status" value="2"/>
</dbReference>
<dbReference type="EMBL" id="BJXR01000006">
    <property type="protein sequence ID" value="GEN05130.1"/>
    <property type="molecule type" value="Genomic_DNA"/>
</dbReference>
<feature type="compositionally biased region" description="Low complexity" evidence="1">
    <location>
        <begin position="69"/>
        <end position="94"/>
    </location>
</feature>
<dbReference type="InterPro" id="IPR015943">
    <property type="entry name" value="WD40/YVTN_repeat-like_dom_sf"/>
</dbReference>
<name>A0A511ST72_MYXFU</name>
<evidence type="ECO:0000313" key="3">
    <source>
        <dbReference type="EMBL" id="GEN05130.1"/>
    </source>
</evidence>
<feature type="region of interest" description="Disordered" evidence="1">
    <location>
        <begin position="23"/>
        <end position="116"/>
    </location>
</feature>
<gene>
    <name evidence="3" type="ORF">MFU01_01670</name>
    <name evidence="4" type="ORF">SAMN05443572_1011324</name>
</gene>
<dbReference type="PROSITE" id="PS51257">
    <property type="entry name" value="PROKAR_LIPOPROTEIN"/>
    <property type="match status" value="1"/>
</dbReference>
<proteinExistence type="predicted"/>
<protein>
    <recommendedName>
        <fullName evidence="7">Lipoprotein</fullName>
    </recommendedName>
</protein>
<comment type="caution">
    <text evidence="3">The sequence shown here is derived from an EMBL/GenBank/DDBJ whole genome shotgun (WGS) entry which is preliminary data.</text>
</comment>